<dbReference type="InterPro" id="IPR011701">
    <property type="entry name" value="MFS"/>
</dbReference>
<feature type="transmembrane region" description="Helical" evidence="4">
    <location>
        <begin position="367"/>
        <end position="386"/>
    </location>
</feature>
<feature type="transmembrane region" description="Helical" evidence="4">
    <location>
        <begin position="77"/>
        <end position="97"/>
    </location>
</feature>
<proteinExistence type="predicted"/>
<dbReference type="PROSITE" id="PS50850">
    <property type="entry name" value="MFS"/>
    <property type="match status" value="1"/>
</dbReference>
<dbReference type="SUPFAM" id="SSF103473">
    <property type="entry name" value="MFS general substrate transporter"/>
    <property type="match status" value="1"/>
</dbReference>
<evidence type="ECO:0000256" key="2">
    <source>
        <dbReference type="ARBA" id="ARBA00022989"/>
    </source>
</evidence>
<feature type="transmembrane region" description="Helical" evidence="4">
    <location>
        <begin position="297"/>
        <end position="320"/>
    </location>
</feature>
<dbReference type="InterPro" id="IPR052952">
    <property type="entry name" value="MFS-Transporter"/>
</dbReference>
<organism evidence="6 7">
    <name type="scientific">Microbulbifer variabilis</name>
    <dbReference type="NCBI Taxonomy" id="266805"/>
    <lineage>
        <taxon>Bacteria</taxon>
        <taxon>Pseudomonadati</taxon>
        <taxon>Pseudomonadota</taxon>
        <taxon>Gammaproteobacteria</taxon>
        <taxon>Cellvibrionales</taxon>
        <taxon>Microbulbiferaceae</taxon>
        <taxon>Microbulbifer</taxon>
    </lineage>
</organism>
<dbReference type="EMBL" id="CP092418">
    <property type="protein sequence ID" value="USD22416.1"/>
    <property type="molecule type" value="Genomic_DNA"/>
</dbReference>
<evidence type="ECO:0000313" key="7">
    <source>
        <dbReference type="Proteomes" id="UP001055658"/>
    </source>
</evidence>
<dbReference type="InterPro" id="IPR036259">
    <property type="entry name" value="MFS_trans_sf"/>
</dbReference>
<feature type="transmembrane region" description="Helical" evidence="4">
    <location>
        <begin position="243"/>
        <end position="261"/>
    </location>
</feature>
<evidence type="ECO:0000256" key="1">
    <source>
        <dbReference type="ARBA" id="ARBA00022692"/>
    </source>
</evidence>
<evidence type="ECO:0000259" key="5">
    <source>
        <dbReference type="PROSITE" id="PS50850"/>
    </source>
</evidence>
<keyword evidence="2 4" id="KW-1133">Transmembrane helix</keyword>
<keyword evidence="7" id="KW-1185">Reference proteome</keyword>
<feature type="domain" description="Major facilitator superfamily (MFS) profile" evidence="5">
    <location>
        <begin position="16"/>
        <end position="390"/>
    </location>
</feature>
<gene>
    <name evidence="6" type="ORF">MJO52_04610</name>
</gene>
<reference evidence="6" key="1">
    <citation type="submission" date="2022-02" db="EMBL/GenBank/DDBJ databases">
        <title>Coral-associated bacteria.</title>
        <authorList>
            <person name="Tang K."/>
            <person name="Wang X."/>
        </authorList>
    </citation>
    <scope>NUCLEOTIDE SEQUENCE</scope>
    <source>
        <strain evidence="6">SCSIO 43006</strain>
    </source>
</reference>
<accession>A0ABY4VG94</accession>
<protein>
    <submittedName>
        <fullName evidence="6">MFS transporter</fullName>
    </submittedName>
</protein>
<dbReference type="Pfam" id="PF07690">
    <property type="entry name" value="MFS_1"/>
    <property type="match status" value="1"/>
</dbReference>
<sequence>MSAPPTHIDPFDKIKIGLVLLLAMALPMFILYATGVLSPYLIKALQVQESDLSYIVMVSFGLASILSLFAGNAVDYFGLRASYVLHFITIAISFFIISISDSLWTIIGAISIVGLSQALANPLTNKLIALRIPDSSKAMMVGMKQSGVQLSALLAGFTLPFIANNWGWRVSFLAVVPIAIVMAILSWKVSPNKPLVRKSSQQYIPNRKLALLMLTQGGIGAVLSAYITYIPSFAISLSLSPEQAGLLITLFGITGMSSRIIMTPIASSFDNQAMFIVGMIGFAILAIFITMKSNIEASWPIYIGVIGIGLSIVATNAIAMGMVVKDSRFGPIAYASGMISAAFFAGIAVGSSIFGMIISFFESFSSGWIFTILILLISGSSCLILANQHSLTQQEAV</sequence>
<dbReference type="PANTHER" id="PTHR23527:SF1">
    <property type="entry name" value="BLL3282 PROTEIN"/>
    <property type="match status" value="1"/>
</dbReference>
<keyword evidence="3 4" id="KW-0472">Membrane</keyword>
<dbReference type="Proteomes" id="UP001055658">
    <property type="component" value="Chromosome"/>
</dbReference>
<dbReference type="Gene3D" id="1.20.1250.20">
    <property type="entry name" value="MFS general substrate transporter like domains"/>
    <property type="match status" value="2"/>
</dbReference>
<feature type="transmembrane region" description="Helical" evidence="4">
    <location>
        <begin position="209"/>
        <end position="231"/>
    </location>
</feature>
<keyword evidence="1 4" id="KW-0812">Transmembrane</keyword>
<evidence type="ECO:0000256" key="4">
    <source>
        <dbReference type="SAM" id="Phobius"/>
    </source>
</evidence>
<dbReference type="PANTHER" id="PTHR23527">
    <property type="entry name" value="BLL3282 PROTEIN"/>
    <property type="match status" value="1"/>
</dbReference>
<feature type="transmembrane region" description="Helical" evidence="4">
    <location>
        <begin position="141"/>
        <end position="162"/>
    </location>
</feature>
<dbReference type="InterPro" id="IPR020846">
    <property type="entry name" value="MFS_dom"/>
</dbReference>
<name>A0ABY4VG94_9GAMM</name>
<feature type="transmembrane region" description="Helical" evidence="4">
    <location>
        <begin position="103"/>
        <end position="120"/>
    </location>
</feature>
<feature type="transmembrane region" description="Helical" evidence="4">
    <location>
        <begin position="273"/>
        <end position="291"/>
    </location>
</feature>
<dbReference type="RefSeq" id="WP_252084775.1">
    <property type="nucleotide sequence ID" value="NZ_CP092418.1"/>
</dbReference>
<feature type="transmembrane region" description="Helical" evidence="4">
    <location>
        <begin position="16"/>
        <end position="40"/>
    </location>
</feature>
<evidence type="ECO:0000313" key="6">
    <source>
        <dbReference type="EMBL" id="USD22416.1"/>
    </source>
</evidence>
<feature type="transmembrane region" description="Helical" evidence="4">
    <location>
        <begin position="168"/>
        <end position="189"/>
    </location>
</feature>
<feature type="transmembrane region" description="Helical" evidence="4">
    <location>
        <begin position="52"/>
        <end position="70"/>
    </location>
</feature>
<feature type="transmembrane region" description="Helical" evidence="4">
    <location>
        <begin position="332"/>
        <end position="361"/>
    </location>
</feature>
<evidence type="ECO:0000256" key="3">
    <source>
        <dbReference type="ARBA" id="ARBA00023136"/>
    </source>
</evidence>